<keyword evidence="5" id="KW-1185">Reference proteome</keyword>
<reference evidence="4" key="1">
    <citation type="journal article" date="2020" name="Stud. Mycol.">
        <title>101 Dothideomycetes genomes: a test case for predicting lifestyles and emergence of pathogens.</title>
        <authorList>
            <person name="Haridas S."/>
            <person name="Albert R."/>
            <person name="Binder M."/>
            <person name="Bloem J."/>
            <person name="Labutti K."/>
            <person name="Salamov A."/>
            <person name="Andreopoulos B."/>
            <person name="Baker S."/>
            <person name="Barry K."/>
            <person name="Bills G."/>
            <person name="Bluhm B."/>
            <person name="Cannon C."/>
            <person name="Castanera R."/>
            <person name="Culley D."/>
            <person name="Daum C."/>
            <person name="Ezra D."/>
            <person name="Gonzalez J."/>
            <person name="Henrissat B."/>
            <person name="Kuo A."/>
            <person name="Liang C."/>
            <person name="Lipzen A."/>
            <person name="Lutzoni F."/>
            <person name="Magnuson J."/>
            <person name="Mondo S."/>
            <person name="Nolan M."/>
            <person name="Ohm R."/>
            <person name="Pangilinan J."/>
            <person name="Park H.-J."/>
            <person name="Ramirez L."/>
            <person name="Alfaro M."/>
            <person name="Sun H."/>
            <person name="Tritt A."/>
            <person name="Yoshinaga Y."/>
            <person name="Zwiers L.-H."/>
            <person name="Turgeon B."/>
            <person name="Goodwin S."/>
            <person name="Spatafora J."/>
            <person name="Crous P."/>
            <person name="Grigoriev I."/>
        </authorList>
    </citation>
    <scope>NUCLEOTIDE SEQUENCE</scope>
    <source>
        <strain evidence="4">CBS 121167</strain>
    </source>
</reference>
<feature type="signal peptide" evidence="3">
    <location>
        <begin position="1"/>
        <end position="19"/>
    </location>
</feature>
<evidence type="ECO:0000313" key="5">
    <source>
        <dbReference type="Proteomes" id="UP000799438"/>
    </source>
</evidence>
<organism evidence="4 5">
    <name type="scientific">Aplosporella prunicola CBS 121167</name>
    <dbReference type="NCBI Taxonomy" id="1176127"/>
    <lineage>
        <taxon>Eukaryota</taxon>
        <taxon>Fungi</taxon>
        <taxon>Dikarya</taxon>
        <taxon>Ascomycota</taxon>
        <taxon>Pezizomycotina</taxon>
        <taxon>Dothideomycetes</taxon>
        <taxon>Dothideomycetes incertae sedis</taxon>
        <taxon>Botryosphaeriales</taxon>
        <taxon>Aplosporellaceae</taxon>
        <taxon>Aplosporella</taxon>
    </lineage>
</organism>
<evidence type="ECO:0000256" key="2">
    <source>
        <dbReference type="ARBA" id="ARBA00022801"/>
    </source>
</evidence>
<dbReference type="OrthoDB" id="5425539at2759"/>
<protein>
    <submittedName>
        <fullName evidence="4">Uncharacterized protein</fullName>
    </submittedName>
</protein>
<evidence type="ECO:0000256" key="1">
    <source>
        <dbReference type="ARBA" id="ARBA00022722"/>
    </source>
</evidence>
<dbReference type="Gene3D" id="3.10.450.30">
    <property type="entry name" value="Microbial ribonucleases"/>
    <property type="match status" value="1"/>
</dbReference>
<dbReference type="PANTHER" id="PTHR42104:SF2">
    <property type="entry name" value="GUANYL-SPECIFIC RIBONUCLEASE, PUTATIVE (AFU_ORTHOLOGUE AFUA_4G01200)-RELATED"/>
    <property type="match status" value="1"/>
</dbReference>
<name>A0A6A6BD43_9PEZI</name>
<dbReference type="Proteomes" id="UP000799438">
    <property type="component" value="Unassembled WGS sequence"/>
</dbReference>
<dbReference type="GO" id="GO:0004540">
    <property type="term" value="F:RNA nuclease activity"/>
    <property type="evidence" value="ECO:0007669"/>
    <property type="project" value="InterPro"/>
</dbReference>
<dbReference type="GeneID" id="54301690"/>
<dbReference type="GO" id="GO:0003723">
    <property type="term" value="F:RNA binding"/>
    <property type="evidence" value="ECO:0007669"/>
    <property type="project" value="InterPro"/>
</dbReference>
<evidence type="ECO:0000313" key="4">
    <source>
        <dbReference type="EMBL" id="KAF2141215.1"/>
    </source>
</evidence>
<dbReference type="PANTHER" id="PTHR42104">
    <property type="entry name" value="EXTRACELLULAR GUANYL-SPECIFIC RIBONUCLEASE RNTA (AFU_ORTHOLOGUE AFUA_4G03230)"/>
    <property type="match status" value="1"/>
</dbReference>
<dbReference type="RefSeq" id="XP_033396928.1">
    <property type="nucleotide sequence ID" value="XM_033544194.1"/>
</dbReference>
<keyword evidence="2" id="KW-0378">Hydrolase</keyword>
<dbReference type="SUPFAM" id="SSF53933">
    <property type="entry name" value="Microbial ribonucleases"/>
    <property type="match status" value="1"/>
</dbReference>
<proteinExistence type="predicted"/>
<dbReference type="EMBL" id="ML995487">
    <property type="protein sequence ID" value="KAF2141215.1"/>
    <property type="molecule type" value="Genomic_DNA"/>
</dbReference>
<dbReference type="AlphaFoldDB" id="A0A6A6BD43"/>
<sequence>MYFDIKSIFLLGLVAAATASPVAYPGDEDGSVSLHARMAKPQKVKCPDGTVFEVEEVTAGNGHFREAAKKAFEPSYKLKYPDYFGNKSGGKQVIPTASQNDLYEWPIFKDKSNWTNGKQPGKYRTVHSEKPVYEKDKNGHPTNKIVSRNWTFVGIMQHVGGPSNAYEVCNAA</sequence>
<dbReference type="GO" id="GO:0016787">
    <property type="term" value="F:hydrolase activity"/>
    <property type="evidence" value="ECO:0007669"/>
    <property type="project" value="UniProtKB-KW"/>
</dbReference>
<evidence type="ECO:0000256" key="3">
    <source>
        <dbReference type="SAM" id="SignalP"/>
    </source>
</evidence>
<feature type="chain" id="PRO_5025517845" evidence="3">
    <location>
        <begin position="20"/>
        <end position="172"/>
    </location>
</feature>
<accession>A0A6A6BD43</accession>
<gene>
    <name evidence="4" type="ORF">K452DRAFT_318879</name>
</gene>
<dbReference type="InterPro" id="IPR016191">
    <property type="entry name" value="Ribonuclease/ribotoxin"/>
</dbReference>
<keyword evidence="1" id="KW-0540">Nuclease</keyword>
<keyword evidence="3" id="KW-0732">Signal</keyword>